<evidence type="ECO:0000313" key="3">
    <source>
        <dbReference type="EMBL" id="CUU22560.1"/>
    </source>
</evidence>
<dbReference type="KEGG" id="ege:EM595_0323"/>
<evidence type="ECO:0000313" key="4">
    <source>
        <dbReference type="Proteomes" id="UP000059419"/>
    </source>
</evidence>
<dbReference type="STRING" id="1619313.EM595_0323"/>
<dbReference type="PATRIC" id="fig|1619313.3.peg.336"/>
<dbReference type="Proteomes" id="UP000059419">
    <property type="component" value="Chromosome 1"/>
</dbReference>
<evidence type="ECO:0000256" key="1">
    <source>
        <dbReference type="SAM" id="Phobius"/>
    </source>
</evidence>
<reference evidence="4" key="1">
    <citation type="submission" date="2015-11" db="EMBL/GenBank/DDBJ databases">
        <authorList>
            <person name="Blom J."/>
        </authorList>
    </citation>
    <scope>NUCLEOTIDE SEQUENCE [LARGE SCALE GENOMIC DNA]</scope>
</reference>
<keyword evidence="1" id="KW-0472">Membrane</keyword>
<sequence>MDDALIRWQRLSGWSRILLLLLIALGYALIWLQMALQPRWQRIEQLQQSLTQQTDSYQQRLQRLQQQLPLAQVTADTLRLQTALAALKTDSAPAFDLTALLENSGGTLEKWTPQQDGAELTLQLEWSQLLRLYHWLLARPVSRLPGRLDLKPQDDRLSATFWWTEPHDET</sequence>
<keyword evidence="4" id="KW-1185">Reference proteome</keyword>
<name>A0A0U5L0A1_9GAMM</name>
<organism evidence="3 4">
    <name type="scientific">Duffyella gerundensis</name>
    <dbReference type="NCBI Taxonomy" id="1619313"/>
    <lineage>
        <taxon>Bacteria</taxon>
        <taxon>Pseudomonadati</taxon>
        <taxon>Pseudomonadota</taxon>
        <taxon>Gammaproteobacteria</taxon>
        <taxon>Enterobacterales</taxon>
        <taxon>Erwiniaceae</taxon>
        <taxon>Duffyella</taxon>
    </lineage>
</organism>
<dbReference type="RefSeq" id="WP_067427259.1">
    <property type="nucleotide sequence ID" value="NZ_JAOSHQ010000001.1"/>
</dbReference>
<feature type="domain" description="DNA utilization protein HofO C-terminal" evidence="2">
    <location>
        <begin position="97"/>
        <end position="162"/>
    </location>
</feature>
<dbReference type="InterPro" id="IPR057522">
    <property type="entry name" value="HofO_C"/>
</dbReference>
<dbReference type="EMBL" id="LN907827">
    <property type="protein sequence ID" value="CUU22560.1"/>
    <property type="molecule type" value="Genomic_DNA"/>
</dbReference>
<dbReference type="Pfam" id="PF25319">
    <property type="entry name" value="HofO"/>
    <property type="match status" value="1"/>
</dbReference>
<keyword evidence="1" id="KW-0812">Transmembrane</keyword>
<accession>A0A0U5L0A1</accession>
<dbReference type="AlphaFoldDB" id="A0A0U5L0A1"/>
<evidence type="ECO:0000259" key="2">
    <source>
        <dbReference type="Pfam" id="PF25319"/>
    </source>
</evidence>
<feature type="transmembrane region" description="Helical" evidence="1">
    <location>
        <begin position="13"/>
        <end position="32"/>
    </location>
</feature>
<gene>
    <name evidence="3" type="ORF">EM595_0323</name>
</gene>
<proteinExistence type="predicted"/>
<protein>
    <recommendedName>
        <fullName evidence="2">DNA utilization protein HofO C-terminal domain-containing protein</fullName>
    </recommendedName>
</protein>
<keyword evidence="1" id="KW-1133">Transmembrane helix</keyword>